<name>A0A7N0TI67_KALFE</name>
<feature type="active site" description="Tele-AMP-histidine intermediate" evidence="3">
    <location>
        <position position="162"/>
    </location>
</feature>
<evidence type="ECO:0000259" key="8">
    <source>
        <dbReference type="PROSITE" id="PS51084"/>
    </source>
</evidence>
<dbReference type="PANTHER" id="PTHR46243:SF1">
    <property type="entry name" value="BIS(5'-ADENOSYL)-TRIPHOSPHATASE"/>
    <property type="match status" value="1"/>
</dbReference>
<keyword evidence="2 7" id="KW-0378">Hydrolase</keyword>
<dbReference type="Pfam" id="PF01230">
    <property type="entry name" value="HIT"/>
    <property type="match status" value="1"/>
</dbReference>
<protein>
    <recommendedName>
        <fullName evidence="7">Bis(5'-adenosyl)-triphosphatase</fullName>
        <ecNumber evidence="7">3.6.1.29</ecNumber>
    </recommendedName>
</protein>
<dbReference type="InterPro" id="IPR039383">
    <property type="entry name" value="FHIT"/>
</dbReference>
<dbReference type="EC" id="3.6.1.29" evidence="7"/>
<dbReference type="EnsemblPlants" id="Kaladp0038s0001.1.v1.1">
    <property type="protein sequence ID" value="Kaladp0038s0001.1.v1.1"/>
    <property type="gene ID" value="Kaladp0038s0001.v1.1"/>
</dbReference>
<evidence type="ECO:0000256" key="1">
    <source>
        <dbReference type="ARBA" id="ARBA00022741"/>
    </source>
</evidence>
<evidence type="ECO:0000256" key="5">
    <source>
        <dbReference type="PIRSR" id="PIRSR639383-3"/>
    </source>
</evidence>
<dbReference type="CDD" id="cd01275">
    <property type="entry name" value="FHIT"/>
    <property type="match status" value="1"/>
</dbReference>
<dbReference type="InterPro" id="IPR019808">
    <property type="entry name" value="Histidine_triad_CS"/>
</dbReference>
<dbReference type="AlphaFoldDB" id="A0A7N0TI67"/>
<feature type="binding site" evidence="4">
    <location>
        <begin position="155"/>
        <end position="158"/>
    </location>
    <ligand>
        <name>substrate</name>
    </ligand>
</feature>
<organism evidence="9 10">
    <name type="scientific">Kalanchoe fedtschenkoi</name>
    <name type="common">Lavender scallops</name>
    <name type="synonym">South American air plant</name>
    <dbReference type="NCBI Taxonomy" id="63787"/>
    <lineage>
        <taxon>Eukaryota</taxon>
        <taxon>Viridiplantae</taxon>
        <taxon>Streptophyta</taxon>
        <taxon>Embryophyta</taxon>
        <taxon>Tracheophyta</taxon>
        <taxon>Spermatophyta</taxon>
        <taxon>Magnoliopsida</taxon>
        <taxon>eudicotyledons</taxon>
        <taxon>Gunneridae</taxon>
        <taxon>Pentapetalae</taxon>
        <taxon>Saxifragales</taxon>
        <taxon>Crassulaceae</taxon>
        <taxon>Kalanchoe</taxon>
    </lineage>
</organism>
<feature type="site" description="Important for induction of apoptosis" evidence="5">
    <location>
        <position position="180"/>
    </location>
</feature>
<keyword evidence="10" id="KW-1185">Reference proteome</keyword>
<evidence type="ECO:0000256" key="2">
    <source>
        <dbReference type="ARBA" id="ARBA00022801"/>
    </source>
</evidence>
<dbReference type="Gramene" id="Kaladp0038s0001.1.v1.1">
    <property type="protein sequence ID" value="Kaladp0038s0001.1.v1.1"/>
    <property type="gene ID" value="Kaladp0038s0001.v1.1"/>
</dbReference>
<dbReference type="OMA" id="RTIKFGP"/>
<dbReference type="InterPro" id="IPR011146">
    <property type="entry name" value="HIT-like"/>
</dbReference>
<evidence type="ECO:0000313" key="10">
    <source>
        <dbReference type="Proteomes" id="UP000594263"/>
    </source>
</evidence>
<feature type="binding site" evidence="4">
    <location>
        <position position="76"/>
    </location>
    <ligand>
        <name>substrate</name>
    </ligand>
</feature>
<dbReference type="Proteomes" id="UP000594263">
    <property type="component" value="Unplaced"/>
</dbReference>
<dbReference type="PANTHER" id="PTHR46243">
    <property type="entry name" value="BIS(5'-ADENOSYL)-TRIPHOSPHATASE"/>
    <property type="match status" value="1"/>
</dbReference>
<dbReference type="PROSITE" id="PS00892">
    <property type="entry name" value="HIT_1"/>
    <property type="match status" value="1"/>
</dbReference>
<evidence type="ECO:0000256" key="4">
    <source>
        <dbReference type="PIRSR" id="PIRSR639383-2"/>
    </source>
</evidence>
<evidence type="ECO:0000256" key="6">
    <source>
        <dbReference type="PROSITE-ProRule" id="PRU00464"/>
    </source>
</evidence>
<evidence type="ECO:0000256" key="3">
    <source>
        <dbReference type="PIRSR" id="PIRSR639383-1"/>
    </source>
</evidence>
<sequence>MSGTLASIQFKFFGFLSRSRLVIPSHTPAHRQPRIAAPIPASLYSTMASELYAFGPYKISQNEVFYSTQLSYAMVNLRPVVPVLLTPSDSVGSYSRCTQLVLTCLVERDVKRFVDLTAEETTDLWLAAQKIGAQLEKYHNASSLTFTIQDGPQAGQTVPHVHIHILPRKANDFEKNDEVYDAIDSKENELKQKLDLDKERIDRSCEEMADEADSYRKLF</sequence>
<keyword evidence="1 7" id="KW-0547">Nucleotide-binding</keyword>
<comment type="cofactor">
    <cofactor evidence="7">
        <name>Mn(2+)</name>
        <dbReference type="ChEBI" id="CHEBI:29035"/>
    </cofactor>
</comment>
<dbReference type="InterPro" id="IPR036265">
    <property type="entry name" value="HIT-like_sf"/>
</dbReference>
<dbReference type="InterPro" id="IPR051884">
    <property type="entry name" value="Bis(5'-adenosyl)-TPase_reg"/>
</dbReference>
<reference evidence="9" key="1">
    <citation type="submission" date="2021-01" db="UniProtKB">
        <authorList>
            <consortium name="EnsemblPlants"/>
        </authorList>
    </citation>
    <scope>IDENTIFICATION</scope>
</reference>
<feature type="short sequence motif" description="Histidine triad motif" evidence="6">
    <location>
        <begin position="160"/>
        <end position="164"/>
    </location>
</feature>
<feature type="binding site" evidence="4">
    <location>
        <position position="149"/>
    </location>
    <ligand>
        <name>substrate</name>
    </ligand>
</feature>
<proteinExistence type="predicted"/>
<dbReference type="GO" id="GO:0047710">
    <property type="term" value="F:bis(5'-adenosyl)-triphosphatase activity"/>
    <property type="evidence" value="ECO:0007669"/>
    <property type="project" value="UniProtKB-UniRule"/>
</dbReference>
<comment type="catalytic activity">
    <reaction evidence="7">
        <text>P(1),P(3)-bis(5'-adenosyl) triphosphate + H2O = AMP + ADP + 2 H(+)</text>
        <dbReference type="Rhea" id="RHEA:13893"/>
        <dbReference type="ChEBI" id="CHEBI:15377"/>
        <dbReference type="ChEBI" id="CHEBI:15378"/>
        <dbReference type="ChEBI" id="CHEBI:58529"/>
        <dbReference type="ChEBI" id="CHEBI:456215"/>
        <dbReference type="ChEBI" id="CHEBI:456216"/>
        <dbReference type="EC" id="3.6.1.29"/>
    </reaction>
</comment>
<accession>A0A7N0TI67</accession>
<evidence type="ECO:0000256" key="7">
    <source>
        <dbReference type="RuleBase" id="RU366076"/>
    </source>
</evidence>
<dbReference type="GO" id="GO:0047627">
    <property type="term" value="F:adenylylsulfatase activity"/>
    <property type="evidence" value="ECO:0007669"/>
    <property type="project" value="UniProtKB-ARBA"/>
</dbReference>
<dbReference type="SUPFAM" id="SSF54197">
    <property type="entry name" value="HIT-like"/>
    <property type="match status" value="1"/>
</dbReference>
<dbReference type="PROSITE" id="PS51084">
    <property type="entry name" value="HIT_2"/>
    <property type="match status" value="1"/>
</dbReference>
<dbReference type="GO" id="GO:0000166">
    <property type="term" value="F:nucleotide binding"/>
    <property type="evidence" value="ECO:0007669"/>
    <property type="project" value="UniProtKB-KW"/>
</dbReference>
<dbReference type="Gene3D" id="3.30.428.10">
    <property type="entry name" value="HIT-like"/>
    <property type="match status" value="1"/>
</dbReference>
<evidence type="ECO:0000313" key="9">
    <source>
        <dbReference type="EnsemblPlants" id="Kaladp0038s0001.1.v1.1"/>
    </source>
</evidence>
<feature type="binding site" evidence="4">
    <location>
        <position position="164"/>
    </location>
    <ligand>
        <name>substrate</name>
    </ligand>
</feature>
<dbReference type="FunFam" id="3.30.428.10:FF:000011">
    <property type="entry name" value="Fragile histidine triad"/>
    <property type="match status" value="1"/>
</dbReference>
<feature type="domain" description="HIT" evidence="8">
    <location>
        <begin position="100"/>
        <end position="175"/>
    </location>
</feature>